<dbReference type="EMBL" id="CP000830">
    <property type="protein sequence ID" value="ABV94004.1"/>
    <property type="molecule type" value="Genomic_DNA"/>
</dbReference>
<gene>
    <name evidence="3" type="ordered locus">Dshi_2268</name>
</gene>
<feature type="domain" description="TadE-like" evidence="2">
    <location>
        <begin position="15"/>
        <end position="53"/>
    </location>
</feature>
<dbReference type="KEGG" id="dsh:Dshi_2268"/>
<keyword evidence="1" id="KW-1133">Transmembrane helix</keyword>
<dbReference type="RefSeq" id="WP_012178935.1">
    <property type="nucleotide sequence ID" value="NC_009952.1"/>
</dbReference>
<dbReference type="AlphaFoldDB" id="A8LR81"/>
<organism evidence="3 4">
    <name type="scientific">Dinoroseobacter shibae (strain DSM 16493 / NCIMB 14021 / DFL 12)</name>
    <dbReference type="NCBI Taxonomy" id="398580"/>
    <lineage>
        <taxon>Bacteria</taxon>
        <taxon>Pseudomonadati</taxon>
        <taxon>Pseudomonadota</taxon>
        <taxon>Alphaproteobacteria</taxon>
        <taxon>Rhodobacterales</taxon>
        <taxon>Roseobacteraceae</taxon>
        <taxon>Dinoroseobacter</taxon>
    </lineage>
</organism>
<protein>
    <recommendedName>
        <fullName evidence="2">TadE-like domain-containing protein</fullName>
    </recommendedName>
</protein>
<dbReference type="Proteomes" id="UP000006833">
    <property type="component" value="Chromosome"/>
</dbReference>
<evidence type="ECO:0000259" key="2">
    <source>
        <dbReference type="Pfam" id="PF07811"/>
    </source>
</evidence>
<dbReference type="InterPro" id="IPR012495">
    <property type="entry name" value="TadE-like_dom"/>
</dbReference>
<keyword evidence="1" id="KW-0812">Transmembrane</keyword>
<sequence>MIRGFRKFLCRDERGTATVEFVIVFPLIIAVFMSTFEAAMLTAKYTMMERALDITIRELRLNANTPLSESDVKDRICNETLLISDCRSTIVVEMTTINPPVWSWPNTRAACADRINNTLPVVTYTQAQANRLVLVRLCTVVDPWFPLTGLGLALSKDASGGYQMTTASAFVAEP</sequence>
<accession>A8LR81</accession>
<dbReference type="eggNOG" id="COG4961">
    <property type="taxonomic scope" value="Bacteria"/>
</dbReference>
<dbReference type="Pfam" id="PF07811">
    <property type="entry name" value="TadE"/>
    <property type="match status" value="1"/>
</dbReference>
<evidence type="ECO:0000313" key="3">
    <source>
        <dbReference type="EMBL" id="ABV94004.1"/>
    </source>
</evidence>
<dbReference type="HOGENOM" id="CLU_111553_1_0_5"/>
<keyword evidence="1" id="KW-0472">Membrane</keyword>
<dbReference type="OrthoDB" id="7907064at2"/>
<evidence type="ECO:0000256" key="1">
    <source>
        <dbReference type="SAM" id="Phobius"/>
    </source>
</evidence>
<reference evidence="4" key="1">
    <citation type="journal article" date="2010" name="ISME J.">
        <title>The complete genome sequence of the algal symbiont Dinoroseobacter shibae: a hitchhiker's guide to life in the sea.</title>
        <authorList>
            <person name="Wagner-Dobler I."/>
            <person name="Ballhausen B."/>
            <person name="Berger M."/>
            <person name="Brinkhoff T."/>
            <person name="Buchholz I."/>
            <person name="Bunk B."/>
            <person name="Cypionka H."/>
            <person name="Daniel R."/>
            <person name="Drepper T."/>
            <person name="Gerdts G."/>
            <person name="Hahnke S."/>
            <person name="Han C."/>
            <person name="Jahn D."/>
            <person name="Kalhoefer D."/>
            <person name="Kiss H."/>
            <person name="Klenk H.P."/>
            <person name="Kyrpides N."/>
            <person name="Liebl W."/>
            <person name="Liesegang H."/>
            <person name="Meincke L."/>
            <person name="Pati A."/>
            <person name="Petersen J."/>
            <person name="Piekarski T."/>
            <person name="Pommerenke C."/>
            <person name="Pradella S."/>
            <person name="Pukall R."/>
            <person name="Rabus R."/>
            <person name="Stackebrandt E."/>
            <person name="Thole S."/>
            <person name="Thompson L."/>
            <person name="Tielen P."/>
            <person name="Tomasch J."/>
            <person name="von Jan M."/>
            <person name="Wanphrut N."/>
            <person name="Wichels A."/>
            <person name="Zech H."/>
            <person name="Simon M."/>
        </authorList>
    </citation>
    <scope>NUCLEOTIDE SEQUENCE [LARGE SCALE GENOMIC DNA]</scope>
    <source>
        <strain evidence="4">DSM 16493 / NCIMB 14021 / DFL 12</strain>
    </source>
</reference>
<keyword evidence="4" id="KW-1185">Reference proteome</keyword>
<feature type="transmembrane region" description="Helical" evidence="1">
    <location>
        <begin position="21"/>
        <end position="41"/>
    </location>
</feature>
<name>A8LR81_DINSH</name>
<evidence type="ECO:0000313" key="4">
    <source>
        <dbReference type="Proteomes" id="UP000006833"/>
    </source>
</evidence>
<proteinExistence type="predicted"/>
<dbReference type="STRING" id="398580.Dshi_2268"/>